<accession>A0A9W7ZV41</accession>
<feature type="transmembrane region" description="Helical" evidence="1">
    <location>
        <begin position="20"/>
        <end position="42"/>
    </location>
</feature>
<name>A0A9W7ZV41_9FUNG</name>
<reference evidence="2" key="1">
    <citation type="submission" date="2022-07" db="EMBL/GenBank/DDBJ databases">
        <title>Phylogenomic reconstructions and comparative analyses of Kickxellomycotina fungi.</title>
        <authorList>
            <person name="Reynolds N.K."/>
            <person name="Stajich J.E."/>
            <person name="Barry K."/>
            <person name="Grigoriev I.V."/>
            <person name="Crous P."/>
            <person name="Smith M.E."/>
        </authorList>
    </citation>
    <scope>NUCLEOTIDE SEQUENCE</scope>
    <source>
        <strain evidence="2">NBRC 100468</strain>
    </source>
</reference>
<gene>
    <name evidence="2" type="ORF">H4219_005999</name>
</gene>
<feature type="transmembrane region" description="Helical" evidence="1">
    <location>
        <begin position="138"/>
        <end position="156"/>
    </location>
</feature>
<feature type="transmembrane region" description="Helical" evidence="1">
    <location>
        <begin position="340"/>
        <end position="365"/>
    </location>
</feature>
<dbReference type="EMBL" id="JANBPU010000471">
    <property type="protein sequence ID" value="KAJ1911240.1"/>
    <property type="molecule type" value="Genomic_DNA"/>
</dbReference>
<proteinExistence type="predicted"/>
<keyword evidence="1" id="KW-0812">Transmembrane</keyword>
<evidence type="ECO:0000256" key="1">
    <source>
        <dbReference type="SAM" id="Phobius"/>
    </source>
</evidence>
<evidence type="ECO:0000313" key="3">
    <source>
        <dbReference type="Proteomes" id="UP001150538"/>
    </source>
</evidence>
<keyword evidence="1" id="KW-0472">Membrane</keyword>
<protein>
    <submittedName>
        <fullName evidence="2">Uncharacterized protein</fullName>
    </submittedName>
</protein>
<dbReference type="AlphaFoldDB" id="A0A9W7ZV41"/>
<keyword evidence="3" id="KW-1185">Reference proteome</keyword>
<feature type="transmembrane region" description="Helical" evidence="1">
    <location>
        <begin position="308"/>
        <end position="328"/>
    </location>
</feature>
<organism evidence="2 3">
    <name type="scientific">Mycoemilia scoparia</name>
    <dbReference type="NCBI Taxonomy" id="417184"/>
    <lineage>
        <taxon>Eukaryota</taxon>
        <taxon>Fungi</taxon>
        <taxon>Fungi incertae sedis</taxon>
        <taxon>Zoopagomycota</taxon>
        <taxon>Kickxellomycotina</taxon>
        <taxon>Kickxellomycetes</taxon>
        <taxon>Kickxellales</taxon>
        <taxon>Kickxellaceae</taxon>
        <taxon>Mycoemilia</taxon>
    </lineage>
</organism>
<feature type="transmembrane region" description="Helical" evidence="1">
    <location>
        <begin position="205"/>
        <end position="231"/>
    </location>
</feature>
<sequence length="497" mass="54142">MIHTPNYVLVYNAESTASDISFAVCLATSPLCVLLAIFALWFHICKPGQIRDRGLSRRPFLRLSASIAIADILFAVTATILHTPSLMEGMNQTGLRTVVWLFLTSIAAFVIFVFCGSLHLHLAIAANNSRIESRVSRWYELAGWSLALLCMHPVMYNSSGRGSNADLEYWSPGSRTSMDAGRLQGSLGPGLYFAVGSLPSLLAKLWLMCLPVLVCGVYSVAVGFYHGILLVPVSRRIARNAGEECGVAKMPADSRPSVGNTNASAACLPSTLTFTKPQQQQHQHQDQHQDLAPDSNTRLSLCFTIGKIMLWPVLALFVLTLTLLQLSIASPSANWLCSTAILVASLKTFINLALFAASPAFGHIWKMASLWFSKAPPMPPQPLRHIEDAELPKIPVQALFIPANKDSYCSGDLCIGRAGALPPSKSTPWPSRPLSTCSSMHTVSSFYDMYCYDRGIESCGSSEAYKCNRISQESASSMVNKTPKNSMTIALSYAKHE</sequence>
<feature type="transmembrane region" description="Helical" evidence="1">
    <location>
        <begin position="101"/>
        <end position="126"/>
    </location>
</feature>
<evidence type="ECO:0000313" key="2">
    <source>
        <dbReference type="EMBL" id="KAJ1911240.1"/>
    </source>
</evidence>
<keyword evidence="1" id="KW-1133">Transmembrane helix</keyword>
<dbReference type="Proteomes" id="UP001150538">
    <property type="component" value="Unassembled WGS sequence"/>
</dbReference>
<comment type="caution">
    <text evidence="2">The sequence shown here is derived from an EMBL/GenBank/DDBJ whole genome shotgun (WGS) entry which is preliminary data.</text>
</comment>
<feature type="transmembrane region" description="Helical" evidence="1">
    <location>
        <begin position="63"/>
        <end position="81"/>
    </location>
</feature>